<evidence type="ECO:0000256" key="3">
    <source>
        <dbReference type="ARBA" id="ARBA00022723"/>
    </source>
</evidence>
<dbReference type="InterPro" id="IPR050758">
    <property type="entry name" value="Znf_C2H2-type"/>
</dbReference>
<dbReference type="SMART" id="SM00349">
    <property type="entry name" value="KRAB"/>
    <property type="match status" value="1"/>
</dbReference>
<feature type="domain" description="C2H2-type" evidence="13">
    <location>
        <begin position="231"/>
        <end position="260"/>
    </location>
</feature>
<dbReference type="Proteomes" id="UP000515208">
    <property type="component" value="Unplaced"/>
</dbReference>
<dbReference type="CDD" id="cd07765">
    <property type="entry name" value="KRAB_A-box"/>
    <property type="match status" value="1"/>
</dbReference>
<keyword evidence="4" id="KW-0677">Repeat</keyword>
<dbReference type="PROSITE" id="PS50805">
    <property type="entry name" value="KRAB"/>
    <property type="match status" value="1"/>
</dbReference>
<dbReference type="FunFam" id="3.30.160.60:FF:000044">
    <property type="entry name" value="zinc finger protein 37 homolog"/>
    <property type="match status" value="1"/>
</dbReference>
<dbReference type="PROSITE" id="PS50157">
    <property type="entry name" value="ZINC_FINGER_C2H2_2"/>
    <property type="match status" value="4"/>
</dbReference>
<dbReference type="PANTHER" id="PTHR23234:SF10">
    <property type="entry name" value="RIKEN CDNA 6720489N17 GENE-RELATED"/>
    <property type="match status" value="1"/>
</dbReference>
<evidence type="ECO:0000259" key="14">
    <source>
        <dbReference type="PROSITE" id="PS50805"/>
    </source>
</evidence>
<comment type="similarity">
    <text evidence="2">Belongs to the krueppel C2H2-type zinc-finger protein family.</text>
</comment>
<evidence type="ECO:0000313" key="15">
    <source>
        <dbReference type="Proteomes" id="UP000515208"/>
    </source>
</evidence>
<dbReference type="InterPro" id="IPR013087">
    <property type="entry name" value="Znf_C2H2_type"/>
</dbReference>
<proteinExistence type="inferred from homology"/>
<keyword evidence="10" id="KW-0539">Nucleus</keyword>
<evidence type="ECO:0000256" key="6">
    <source>
        <dbReference type="ARBA" id="ARBA00022833"/>
    </source>
</evidence>
<evidence type="ECO:0000256" key="4">
    <source>
        <dbReference type="ARBA" id="ARBA00022737"/>
    </source>
</evidence>
<dbReference type="InterPro" id="IPR036236">
    <property type="entry name" value="Znf_C2H2_sf"/>
</dbReference>
<feature type="domain" description="C2H2-type" evidence="13">
    <location>
        <begin position="289"/>
        <end position="312"/>
    </location>
</feature>
<evidence type="ECO:0000259" key="13">
    <source>
        <dbReference type="PROSITE" id="PS50157"/>
    </source>
</evidence>
<organism evidence="15 16">
    <name type="scientific">Bison bison bison</name>
    <name type="common">North American plains bison</name>
    <dbReference type="NCBI Taxonomy" id="43346"/>
    <lineage>
        <taxon>Eukaryota</taxon>
        <taxon>Metazoa</taxon>
        <taxon>Chordata</taxon>
        <taxon>Craniata</taxon>
        <taxon>Vertebrata</taxon>
        <taxon>Euteleostomi</taxon>
        <taxon>Mammalia</taxon>
        <taxon>Eutheria</taxon>
        <taxon>Laurasiatheria</taxon>
        <taxon>Artiodactyla</taxon>
        <taxon>Ruminantia</taxon>
        <taxon>Pecora</taxon>
        <taxon>Bovidae</taxon>
        <taxon>Bovinae</taxon>
        <taxon>Bison</taxon>
    </lineage>
</organism>
<dbReference type="Pfam" id="PF01352">
    <property type="entry name" value="KRAB"/>
    <property type="match status" value="1"/>
</dbReference>
<evidence type="ECO:0000256" key="12">
    <source>
        <dbReference type="SAM" id="MobiDB-lite"/>
    </source>
</evidence>
<feature type="region of interest" description="Disordered" evidence="12">
    <location>
        <begin position="59"/>
        <end position="85"/>
    </location>
</feature>
<keyword evidence="8" id="KW-0238">DNA-binding</keyword>
<dbReference type="Gene3D" id="6.10.140.140">
    <property type="match status" value="1"/>
</dbReference>
<dbReference type="FunFam" id="3.30.160.60:FF:000193">
    <property type="entry name" value="Zinc finger protein 300"/>
    <property type="match status" value="1"/>
</dbReference>
<dbReference type="PROSITE" id="PS00028">
    <property type="entry name" value="ZINC_FINGER_C2H2_1"/>
    <property type="match status" value="4"/>
</dbReference>
<dbReference type="Gene3D" id="3.30.160.60">
    <property type="entry name" value="Classic Zinc Finger"/>
    <property type="match status" value="4"/>
</dbReference>
<dbReference type="RefSeq" id="XP_010833109.1">
    <property type="nucleotide sequence ID" value="XM_010834807.1"/>
</dbReference>
<evidence type="ECO:0000313" key="16">
    <source>
        <dbReference type="RefSeq" id="XP_010833109.1"/>
    </source>
</evidence>
<protein>
    <submittedName>
        <fullName evidence="16">Zinc finger protein 669-like</fullName>
    </submittedName>
</protein>
<dbReference type="SMART" id="SM00355">
    <property type="entry name" value="ZnF_C2H2"/>
    <property type="match status" value="4"/>
</dbReference>
<keyword evidence="15" id="KW-1185">Reference proteome</keyword>
<dbReference type="GeneID" id="104984867"/>
<gene>
    <name evidence="16" type="primary">LOC104984867</name>
</gene>
<feature type="domain" description="KRAB" evidence="14">
    <location>
        <begin position="96"/>
        <end position="183"/>
    </location>
</feature>
<dbReference type="Pfam" id="PF00096">
    <property type="entry name" value="zf-C2H2"/>
    <property type="match status" value="3"/>
</dbReference>
<dbReference type="SUPFAM" id="SSF109640">
    <property type="entry name" value="KRAB domain (Kruppel-associated box)"/>
    <property type="match status" value="1"/>
</dbReference>
<evidence type="ECO:0000256" key="9">
    <source>
        <dbReference type="ARBA" id="ARBA00023163"/>
    </source>
</evidence>
<keyword evidence="7" id="KW-0805">Transcription regulation</keyword>
<reference evidence="16" key="1">
    <citation type="submission" date="2025-08" db="UniProtKB">
        <authorList>
            <consortium name="RefSeq"/>
        </authorList>
    </citation>
    <scope>IDENTIFICATION</scope>
    <source>
        <tissue evidence="16">Blood</tissue>
    </source>
</reference>
<dbReference type="InterPro" id="IPR036051">
    <property type="entry name" value="KRAB_dom_sf"/>
</dbReference>
<keyword evidence="9" id="KW-0804">Transcription</keyword>
<evidence type="ECO:0000256" key="10">
    <source>
        <dbReference type="ARBA" id="ARBA00023242"/>
    </source>
</evidence>
<evidence type="ECO:0000256" key="11">
    <source>
        <dbReference type="PROSITE-ProRule" id="PRU00042"/>
    </source>
</evidence>
<dbReference type="InterPro" id="IPR001909">
    <property type="entry name" value="KRAB"/>
</dbReference>
<keyword evidence="6" id="KW-0862">Zinc</keyword>
<dbReference type="GO" id="GO:0003677">
    <property type="term" value="F:DNA binding"/>
    <property type="evidence" value="ECO:0007669"/>
    <property type="project" value="UniProtKB-KW"/>
</dbReference>
<evidence type="ECO:0000256" key="7">
    <source>
        <dbReference type="ARBA" id="ARBA00023015"/>
    </source>
</evidence>
<evidence type="ECO:0000256" key="2">
    <source>
        <dbReference type="ARBA" id="ARBA00006991"/>
    </source>
</evidence>
<accession>A0A6P3H1U1</accession>
<name>A0A6P3H1U1_BISBB</name>
<sequence length="593" mass="65896">MTLSGCSRVPPSKASIAVSSLVVHRKVCGPGETSTGQSYATLSLSPRCAWLLPLPVAAGLTPDPAPPTRSRTGDRPRPLPLSGTEPVLSHVGDVPSGVVHVAVNFTWEEWLLLDSSQKKLHRDVMLENIRNLASVVAKQPDHHDIDEQEKNHGKKLRRPMIEKLCKSKDISSFGENFNLITTLKMKGKTPDLKPWECSAYENTVMSGSSLTRYMKCHIEDKSREHRKYPEKVCKFKECGKAFFSPSALISHERSHTGEKRYECLPCGKVFSYRNSLQQHKRTHTGEKPYECKKCGKAFLWRITYQNHMLIHTEIYLTNVRIHERIHRGGKPYECNQCGKTFNNLSSLKAHKRVHTGETQYYIYCILGAGPKFSQDYLSAGAVAMPAAGHFTLYEGRQHLGVSLSHDLHFLCPLVLPFVKRVPCSHDMLSRTRGQWVKHSVSKDLVRTLAKIQRKDEPMPRMPAPISSLPPPSVVEGSQESAQLQKQELTELDRLVLALPLPGRADLNLLHLNPPEPQNGGQGGTVLVPSTSESLTPSVEGAQMLLGAINEALQAGTYFPNGTWVPLLWVPMENTHVLIAVAPGVSGLEPSEKP</sequence>
<evidence type="ECO:0000256" key="5">
    <source>
        <dbReference type="ARBA" id="ARBA00022771"/>
    </source>
</evidence>
<evidence type="ECO:0000256" key="1">
    <source>
        <dbReference type="ARBA" id="ARBA00004123"/>
    </source>
</evidence>
<feature type="domain" description="C2H2-type" evidence="13">
    <location>
        <begin position="332"/>
        <end position="359"/>
    </location>
</feature>
<dbReference type="GO" id="GO:0008270">
    <property type="term" value="F:zinc ion binding"/>
    <property type="evidence" value="ECO:0007669"/>
    <property type="project" value="UniProtKB-KW"/>
</dbReference>
<dbReference type="FunFam" id="3.30.160.60:FF:000017">
    <property type="entry name" value="zinc finger protein 62 homolog"/>
    <property type="match status" value="2"/>
</dbReference>
<dbReference type="SUPFAM" id="SSF57667">
    <property type="entry name" value="beta-beta-alpha zinc fingers"/>
    <property type="match status" value="3"/>
</dbReference>
<evidence type="ECO:0000256" key="8">
    <source>
        <dbReference type="ARBA" id="ARBA00023125"/>
    </source>
</evidence>
<dbReference type="GO" id="GO:0006355">
    <property type="term" value="P:regulation of DNA-templated transcription"/>
    <property type="evidence" value="ECO:0007669"/>
    <property type="project" value="InterPro"/>
</dbReference>
<feature type="domain" description="C2H2-type" evidence="13">
    <location>
        <begin position="261"/>
        <end position="288"/>
    </location>
</feature>
<keyword evidence="5 11" id="KW-0863">Zinc-finger</keyword>
<dbReference type="GO" id="GO:0005634">
    <property type="term" value="C:nucleus"/>
    <property type="evidence" value="ECO:0007669"/>
    <property type="project" value="UniProtKB-SubCell"/>
</dbReference>
<keyword evidence="3" id="KW-0479">Metal-binding</keyword>
<dbReference type="KEGG" id="bbis:104984867"/>
<dbReference type="PANTHER" id="PTHR23234">
    <property type="entry name" value="ZNF44 PROTEIN"/>
    <property type="match status" value="1"/>
</dbReference>
<dbReference type="AlphaFoldDB" id="A0A6P3H1U1"/>
<comment type="subcellular location">
    <subcellularLocation>
        <location evidence="1">Nucleus</location>
    </subcellularLocation>
</comment>